<organism evidence="1 2">
    <name type="scientific">Aspergillus taichungensis</name>
    <dbReference type="NCBI Taxonomy" id="482145"/>
    <lineage>
        <taxon>Eukaryota</taxon>
        <taxon>Fungi</taxon>
        <taxon>Dikarya</taxon>
        <taxon>Ascomycota</taxon>
        <taxon>Pezizomycotina</taxon>
        <taxon>Eurotiomycetes</taxon>
        <taxon>Eurotiomycetidae</taxon>
        <taxon>Eurotiales</taxon>
        <taxon>Aspergillaceae</taxon>
        <taxon>Aspergillus</taxon>
        <taxon>Aspergillus subgen. Circumdati</taxon>
    </lineage>
</organism>
<keyword evidence="2" id="KW-1185">Reference proteome</keyword>
<evidence type="ECO:0000313" key="2">
    <source>
        <dbReference type="Proteomes" id="UP000235023"/>
    </source>
</evidence>
<dbReference type="Proteomes" id="UP000235023">
    <property type="component" value="Unassembled WGS sequence"/>
</dbReference>
<proteinExistence type="predicted"/>
<protein>
    <submittedName>
        <fullName evidence="1">Uncharacterized protein</fullName>
    </submittedName>
</protein>
<dbReference type="AlphaFoldDB" id="A0A2J5I9A3"/>
<accession>A0A2J5I9A3</accession>
<dbReference type="EMBL" id="KZ559497">
    <property type="protein sequence ID" value="PLN86618.1"/>
    <property type="molecule type" value="Genomic_DNA"/>
</dbReference>
<reference evidence="2" key="1">
    <citation type="submission" date="2017-12" db="EMBL/GenBank/DDBJ databases">
        <authorList>
            <consortium name="DOE Joint Genome Institute"/>
            <person name="Mondo S.J."/>
            <person name="Kjaerbolling I."/>
            <person name="Vesth T.C."/>
            <person name="Frisvad J.C."/>
            <person name="Nybo J.L."/>
            <person name="Theobald S."/>
            <person name="Kuo A."/>
            <person name="Bowyer P."/>
            <person name="Matsuda Y."/>
            <person name="Lyhne E.K."/>
            <person name="Kogle M.E."/>
            <person name="Clum A."/>
            <person name="Lipzen A."/>
            <person name="Salamov A."/>
            <person name="Ngan C.Y."/>
            <person name="Daum C."/>
            <person name="Chiniquy J."/>
            <person name="Barry K."/>
            <person name="LaButti K."/>
            <person name="Haridas S."/>
            <person name="Simmons B.A."/>
            <person name="Magnuson J.K."/>
            <person name="Mortensen U.H."/>
            <person name="Larsen T.O."/>
            <person name="Grigoriev I.V."/>
            <person name="Baker S.E."/>
            <person name="Andersen M.R."/>
            <person name="Nordberg H.P."/>
            <person name="Cantor M.N."/>
            <person name="Hua S.X."/>
        </authorList>
    </citation>
    <scope>NUCLEOTIDE SEQUENCE [LARGE SCALE GENOMIC DNA]</scope>
    <source>
        <strain evidence="2">IBT 19404</strain>
    </source>
</reference>
<gene>
    <name evidence="1" type="ORF">BDW42DRAFT_158148</name>
</gene>
<dbReference type="InterPro" id="IPR027417">
    <property type="entry name" value="P-loop_NTPase"/>
</dbReference>
<dbReference type="SUPFAM" id="SSF52540">
    <property type="entry name" value="P-loop containing nucleoside triphosphate hydrolases"/>
    <property type="match status" value="1"/>
</dbReference>
<name>A0A2J5I9A3_9EURO</name>
<evidence type="ECO:0000313" key="1">
    <source>
        <dbReference type="EMBL" id="PLN86618.1"/>
    </source>
</evidence>
<sequence length="79" mass="9198">MTCLLASVLFRYPDIMILDYLTAFIDPPSIVPLKNEFQQLCDHSQAIVVAFSRLRPCQFRLRRGHHPTPEQSVDREKKV</sequence>